<name>A0AAV9HGV4_9PEZI</name>
<keyword evidence="7" id="KW-0812">Transmembrane</keyword>
<keyword evidence="7" id="KW-0472">Membrane</keyword>
<evidence type="ECO:0000256" key="4">
    <source>
        <dbReference type="ARBA" id="ARBA00023004"/>
    </source>
</evidence>
<dbReference type="Gene3D" id="1.10.630.10">
    <property type="entry name" value="Cytochrome P450"/>
    <property type="match status" value="1"/>
</dbReference>
<reference evidence="8" key="2">
    <citation type="submission" date="2023-06" db="EMBL/GenBank/DDBJ databases">
        <authorList>
            <consortium name="Lawrence Berkeley National Laboratory"/>
            <person name="Mondo S.J."/>
            <person name="Hensen N."/>
            <person name="Bonometti L."/>
            <person name="Westerberg I."/>
            <person name="Brannstrom I.O."/>
            <person name="Guillou S."/>
            <person name="Cros-Aarteil S."/>
            <person name="Calhoun S."/>
            <person name="Haridas S."/>
            <person name="Kuo A."/>
            <person name="Pangilinan J."/>
            <person name="Riley R."/>
            <person name="Labutti K."/>
            <person name="Andreopoulos B."/>
            <person name="Lipzen A."/>
            <person name="Chen C."/>
            <person name="Yanf M."/>
            <person name="Daum C."/>
            <person name="Ng V."/>
            <person name="Clum A."/>
            <person name="Steindorff A."/>
            <person name="Ohm R."/>
            <person name="Martin F."/>
            <person name="Silar P."/>
            <person name="Natvig D."/>
            <person name="Lalanne C."/>
            <person name="Gautier V."/>
            <person name="Ament-Velasquez S.L."/>
            <person name="Kruys A."/>
            <person name="Hutchinson M.I."/>
            <person name="Powell A.J."/>
            <person name="Barry K."/>
            <person name="Miller A.N."/>
            <person name="Grigoriev I.V."/>
            <person name="Debuchy R."/>
            <person name="Gladieux P."/>
            <person name="Thoren M.H."/>
            <person name="Johannesson H."/>
        </authorList>
    </citation>
    <scope>NUCLEOTIDE SEQUENCE</scope>
    <source>
        <strain evidence="8">PSN324</strain>
    </source>
</reference>
<dbReference type="AlphaFoldDB" id="A0AAV9HGV4"/>
<dbReference type="EMBL" id="MU865059">
    <property type="protein sequence ID" value="KAK4458707.1"/>
    <property type="molecule type" value="Genomic_DNA"/>
</dbReference>
<protein>
    <submittedName>
        <fullName evidence="8">Cytochrome P450</fullName>
    </submittedName>
</protein>
<keyword evidence="3 5" id="KW-0479">Metal-binding</keyword>
<dbReference type="InterPro" id="IPR050121">
    <property type="entry name" value="Cytochrome_P450_monoxygenase"/>
</dbReference>
<evidence type="ECO:0000256" key="1">
    <source>
        <dbReference type="ARBA" id="ARBA00001971"/>
    </source>
</evidence>
<evidence type="ECO:0000256" key="5">
    <source>
        <dbReference type="PIRSR" id="PIRSR602401-1"/>
    </source>
</evidence>
<dbReference type="PRINTS" id="PR00463">
    <property type="entry name" value="EP450I"/>
</dbReference>
<evidence type="ECO:0000256" key="3">
    <source>
        <dbReference type="ARBA" id="ARBA00022723"/>
    </source>
</evidence>
<dbReference type="CDD" id="cd11062">
    <property type="entry name" value="CYP58-like"/>
    <property type="match status" value="1"/>
</dbReference>
<dbReference type="InterPro" id="IPR036396">
    <property type="entry name" value="Cyt_P450_sf"/>
</dbReference>
<dbReference type="GO" id="GO:0005506">
    <property type="term" value="F:iron ion binding"/>
    <property type="evidence" value="ECO:0007669"/>
    <property type="project" value="InterPro"/>
</dbReference>
<keyword evidence="6" id="KW-0503">Monooxygenase</keyword>
<dbReference type="GO" id="GO:0020037">
    <property type="term" value="F:heme binding"/>
    <property type="evidence" value="ECO:0007669"/>
    <property type="project" value="InterPro"/>
</dbReference>
<keyword evidence="9" id="KW-1185">Reference proteome</keyword>
<evidence type="ECO:0000313" key="9">
    <source>
        <dbReference type="Proteomes" id="UP001321749"/>
    </source>
</evidence>
<evidence type="ECO:0000256" key="2">
    <source>
        <dbReference type="ARBA" id="ARBA00022617"/>
    </source>
</evidence>
<dbReference type="InterPro" id="IPR002401">
    <property type="entry name" value="Cyt_P450_E_grp-I"/>
</dbReference>
<keyword evidence="4 5" id="KW-0408">Iron</keyword>
<keyword evidence="2 5" id="KW-0349">Heme</keyword>
<accession>A0AAV9HGV4</accession>
<dbReference type="Pfam" id="PF00067">
    <property type="entry name" value="p450"/>
    <property type="match status" value="1"/>
</dbReference>
<dbReference type="Proteomes" id="UP001321749">
    <property type="component" value="Unassembled WGS sequence"/>
</dbReference>
<comment type="similarity">
    <text evidence="6">Belongs to the cytochrome P450 family.</text>
</comment>
<dbReference type="InterPro" id="IPR017972">
    <property type="entry name" value="Cyt_P450_CS"/>
</dbReference>
<organism evidence="8 9">
    <name type="scientific">Cladorrhinum samala</name>
    <dbReference type="NCBI Taxonomy" id="585594"/>
    <lineage>
        <taxon>Eukaryota</taxon>
        <taxon>Fungi</taxon>
        <taxon>Dikarya</taxon>
        <taxon>Ascomycota</taxon>
        <taxon>Pezizomycotina</taxon>
        <taxon>Sordariomycetes</taxon>
        <taxon>Sordariomycetidae</taxon>
        <taxon>Sordariales</taxon>
        <taxon>Podosporaceae</taxon>
        <taxon>Cladorrhinum</taxon>
    </lineage>
</organism>
<feature type="binding site" description="axial binding residue" evidence="5">
    <location>
        <position position="452"/>
    </location>
    <ligand>
        <name>heme</name>
        <dbReference type="ChEBI" id="CHEBI:30413"/>
    </ligand>
    <ligandPart>
        <name>Fe</name>
        <dbReference type="ChEBI" id="CHEBI:18248"/>
    </ligandPart>
</feature>
<dbReference type="PANTHER" id="PTHR24305:SF231">
    <property type="entry name" value="P450, PUTATIVE (EUROFUNG)-RELATED"/>
    <property type="match status" value="1"/>
</dbReference>
<sequence>MAYLLYLLAAVAVPLYLISISVYRLYFHPLSGIPGPKLAAITGWYEAYFELFHKGLGGQYTFHIRELHAKYGPIVRISPREVHIDDPDFYSTIYTNKQALDKPDYLKWRFGAPSALFSTPEHHLHRMRRAAQEPFFAKQRIVNLSPVIQAKADKMCARLHQDFMNRARPVNLDNLFASYVADVTTQYSVDRDFNWLGDPEFESPFVKAIRSLKDIAHPSTQFPWLPRAVAAIPHSIVRVLQPSMSAVLDFQDAMRKLVIDAMDDLKYVQTSKSGKTVIHGILNSNMPQDELDVELLKDHAVSLLGAGVASAQWTLTIACFHVISNPEVYRRLKEELSTAIPDPNVSISLDQGLEKLPYLMACVDEAVRLACGQMTRSPRISRKPIPYSDYVLPPGTHISLDTWHMHHNPVLYPRSFSFEPERWLGDPHAPAPYHTRPLKHYMVSFGKGTRRCIGENLARAEITIALASLFRRFDWELFETTYDDVRVVRDLIAPDVSRESKGVRVLVKEADC</sequence>
<evidence type="ECO:0000256" key="7">
    <source>
        <dbReference type="SAM" id="Phobius"/>
    </source>
</evidence>
<keyword evidence="7" id="KW-1133">Transmembrane helix</keyword>
<dbReference type="GO" id="GO:0016705">
    <property type="term" value="F:oxidoreductase activity, acting on paired donors, with incorporation or reduction of molecular oxygen"/>
    <property type="evidence" value="ECO:0007669"/>
    <property type="project" value="InterPro"/>
</dbReference>
<dbReference type="SUPFAM" id="SSF48264">
    <property type="entry name" value="Cytochrome P450"/>
    <property type="match status" value="1"/>
</dbReference>
<comment type="caution">
    <text evidence="8">The sequence shown here is derived from an EMBL/GenBank/DDBJ whole genome shotgun (WGS) entry which is preliminary data.</text>
</comment>
<evidence type="ECO:0000313" key="8">
    <source>
        <dbReference type="EMBL" id="KAK4458707.1"/>
    </source>
</evidence>
<evidence type="ECO:0000256" key="6">
    <source>
        <dbReference type="RuleBase" id="RU000461"/>
    </source>
</evidence>
<reference evidence="8" key="1">
    <citation type="journal article" date="2023" name="Mol. Phylogenet. Evol.">
        <title>Genome-scale phylogeny and comparative genomics of the fungal order Sordariales.</title>
        <authorList>
            <person name="Hensen N."/>
            <person name="Bonometti L."/>
            <person name="Westerberg I."/>
            <person name="Brannstrom I.O."/>
            <person name="Guillou S."/>
            <person name="Cros-Aarteil S."/>
            <person name="Calhoun S."/>
            <person name="Haridas S."/>
            <person name="Kuo A."/>
            <person name="Mondo S."/>
            <person name="Pangilinan J."/>
            <person name="Riley R."/>
            <person name="LaButti K."/>
            <person name="Andreopoulos B."/>
            <person name="Lipzen A."/>
            <person name="Chen C."/>
            <person name="Yan M."/>
            <person name="Daum C."/>
            <person name="Ng V."/>
            <person name="Clum A."/>
            <person name="Steindorff A."/>
            <person name="Ohm R.A."/>
            <person name="Martin F."/>
            <person name="Silar P."/>
            <person name="Natvig D.O."/>
            <person name="Lalanne C."/>
            <person name="Gautier V."/>
            <person name="Ament-Velasquez S.L."/>
            <person name="Kruys A."/>
            <person name="Hutchinson M.I."/>
            <person name="Powell A.J."/>
            <person name="Barry K."/>
            <person name="Miller A.N."/>
            <person name="Grigoriev I.V."/>
            <person name="Debuchy R."/>
            <person name="Gladieux P."/>
            <person name="Hiltunen Thoren M."/>
            <person name="Johannesson H."/>
        </authorList>
    </citation>
    <scope>NUCLEOTIDE SEQUENCE</scope>
    <source>
        <strain evidence="8">PSN324</strain>
    </source>
</reference>
<keyword evidence="6" id="KW-0560">Oxidoreductase</keyword>
<comment type="cofactor">
    <cofactor evidence="1 5">
        <name>heme</name>
        <dbReference type="ChEBI" id="CHEBI:30413"/>
    </cofactor>
</comment>
<dbReference type="GO" id="GO:0004497">
    <property type="term" value="F:monooxygenase activity"/>
    <property type="evidence" value="ECO:0007669"/>
    <property type="project" value="UniProtKB-KW"/>
</dbReference>
<proteinExistence type="inferred from homology"/>
<gene>
    <name evidence="8" type="ORF">QBC42DRAFT_276139</name>
</gene>
<dbReference type="InterPro" id="IPR001128">
    <property type="entry name" value="Cyt_P450"/>
</dbReference>
<dbReference type="PROSITE" id="PS00086">
    <property type="entry name" value="CYTOCHROME_P450"/>
    <property type="match status" value="1"/>
</dbReference>
<dbReference type="PANTHER" id="PTHR24305">
    <property type="entry name" value="CYTOCHROME P450"/>
    <property type="match status" value="1"/>
</dbReference>
<feature type="transmembrane region" description="Helical" evidence="7">
    <location>
        <begin position="6"/>
        <end position="27"/>
    </location>
</feature>